<dbReference type="InterPro" id="IPR006342">
    <property type="entry name" value="FkbM_mtfrase"/>
</dbReference>
<evidence type="ECO:0000259" key="2">
    <source>
        <dbReference type="Pfam" id="PF05050"/>
    </source>
</evidence>
<dbReference type="Gene3D" id="3.20.20.80">
    <property type="entry name" value="Glycosidases"/>
    <property type="match status" value="1"/>
</dbReference>
<dbReference type="InterPro" id="IPR017853">
    <property type="entry name" value="GH"/>
</dbReference>
<dbReference type="InterPro" id="IPR006103">
    <property type="entry name" value="Glyco_hydro_2_cat"/>
</dbReference>
<accession>A0ABP0LGV8</accession>
<dbReference type="Pfam" id="PF05050">
    <property type="entry name" value="Methyltransf_21"/>
    <property type="match status" value="1"/>
</dbReference>
<protein>
    <submittedName>
        <fullName evidence="3">Beta-glucuronidase</fullName>
    </submittedName>
</protein>
<sequence>MSLINLIPFRRDAPSNVQEFGYDLKSFDVERVGQVEYAQWQHPKETQKSITAPMVDAVRQFVQPGDLVIDIGAHTGDTTLPMALATGPTGMTLALEPNPYVYKILAKNASLNPELTRIDALNFAATQEDGKFTFHYTDGMYCNGGFKTQQKWPLFRRRHPLLVEGKNLNYVLKTRYPEWLKKLTYVKVDAEGYDLKILRTLLPTLSERRPVIRCEVFRKLVASERYELFDFFTGLGYDVVRYLGIEEGPGDKMNRAEMTATKHFDIVAVPKAMKLRRAAPAELQASHIAPRSEIGFAHDAIPDARTNAVRTLDPVRLFFCFLVLSVASDLSAQSNVTLSRDDSTKEYQLLRNGEPYFIRGVGGQVELDLLKQLGGNSIRTWGADNLQQVLEDAHQRGLTVCVGMWLGHPRHGFDYSDEKAVVAQLESCLKIVERYKTHPAVLLWGIGNEMEESGDNPAVWYAVDHIAREIKRIDPNHPTVTVIAELGDHKVESLHRFCPHVDIVGINSYGSIATVAERYHKQGGTKPYIITEHGPRGPWESPKTAWGAPIEPTSAEKAEHYAQGYRHAVADNARQCLGSYTFLWGNKQETTATWFGMLLPDGTRLAAADAISHAWTGRPVANRCPEIVELNVDGVGKLAPGQKFFAAAEVEDPEQDELEYRWVFRSDAVVVANGNDAQSAESDVTGAIQGSGSQVEVEMPDGGGGYRLFVYVRDGRGGAAVANVPLYVDAPIKAIAAAKPKLPLVLYENGATSEPYTPSGFMGNSTAIEFDPECTDNPHAGEKCLRVKYTAADQWGGVVWQSPANDWDGERPGGFDLSDATALEFWARGETGAERVTFLVGLNTTDGLYHDSGKTELSSVQLTTDWKRYRIPLDAIDASRIKNGFGFSLAGQGRAVTFYLDDVRYVGE</sequence>
<evidence type="ECO:0000313" key="3">
    <source>
        <dbReference type="EMBL" id="CAK9037507.1"/>
    </source>
</evidence>
<comment type="caution">
    <text evidence="3">The sequence shown here is derived from an EMBL/GenBank/DDBJ whole genome shotgun (WGS) entry which is preliminary data.</text>
</comment>
<dbReference type="PANTHER" id="PTHR34203:SF15">
    <property type="entry name" value="SLL1173 PROTEIN"/>
    <property type="match status" value="1"/>
</dbReference>
<evidence type="ECO:0000259" key="1">
    <source>
        <dbReference type="Pfam" id="PF02836"/>
    </source>
</evidence>
<feature type="domain" description="Methyltransferase FkbM" evidence="2">
    <location>
        <begin position="70"/>
        <end position="237"/>
    </location>
</feature>
<dbReference type="EMBL" id="CAXAMM010015891">
    <property type="protein sequence ID" value="CAK9037507.1"/>
    <property type="molecule type" value="Genomic_DNA"/>
</dbReference>
<dbReference type="SUPFAM" id="SSF51445">
    <property type="entry name" value="(Trans)glycosidases"/>
    <property type="match status" value="1"/>
</dbReference>
<dbReference type="SUPFAM" id="SSF49785">
    <property type="entry name" value="Galactose-binding domain-like"/>
    <property type="match status" value="1"/>
</dbReference>
<dbReference type="InterPro" id="IPR052514">
    <property type="entry name" value="SAM-dependent_MTase"/>
</dbReference>
<evidence type="ECO:0000313" key="4">
    <source>
        <dbReference type="Proteomes" id="UP001642464"/>
    </source>
</evidence>
<dbReference type="NCBIfam" id="TIGR01444">
    <property type="entry name" value="fkbM_fam"/>
    <property type="match status" value="1"/>
</dbReference>
<dbReference type="PANTHER" id="PTHR34203">
    <property type="entry name" value="METHYLTRANSFERASE, FKBM FAMILY PROTEIN"/>
    <property type="match status" value="1"/>
</dbReference>
<dbReference type="InterPro" id="IPR029063">
    <property type="entry name" value="SAM-dependent_MTases_sf"/>
</dbReference>
<dbReference type="Pfam" id="PF02836">
    <property type="entry name" value="Glyco_hydro_2_C"/>
    <property type="match status" value="1"/>
</dbReference>
<proteinExistence type="predicted"/>
<organism evidence="3 4">
    <name type="scientific">Durusdinium trenchii</name>
    <dbReference type="NCBI Taxonomy" id="1381693"/>
    <lineage>
        <taxon>Eukaryota</taxon>
        <taxon>Sar</taxon>
        <taxon>Alveolata</taxon>
        <taxon>Dinophyceae</taxon>
        <taxon>Suessiales</taxon>
        <taxon>Symbiodiniaceae</taxon>
        <taxon>Durusdinium</taxon>
    </lineage>
</organism>
<dbReference type="Gene3D" id="3.40.50.150">
    <property type="entry name" value="Vaccinia Virus protein VP39"/>
    <property type="match status" value="1"/>
</dbReference>
<dbReference type="Gene3D" id="2.60.120.430">
    <property type="entry name" value="Galactose-binding lectin"/>
    <property type="match status" value="1"/>
</dbReference>
<feature type="domain" description="Glycoside hydrolase family 2 catalytic" evidence="1">
    <location>
        <begin position="367"/>
        <end position="534"/>
    </location>
</feature>
<name>A0ABP0LGV8_9DINO</name>
<gene>
    <name evidence="3" type="ORF">SCF082_LOCUS22200</name>
</gene>
<dbReference type="SUPFAM" id="SSF53335">
    <property type="entry name" value="S-adenosyl-L-methionine-dependent methyltransferases"/>
    <property type="match status" value="1"/>
</dbReference>
<dbReference type="Proteomes" id="UP001642464">
    <property type="component" value="Unassembled WGS sequence"/>
</dbReference>
<dbReference type="InterPro" id="IPR008979">
    <property type="entry name" value="Galactose-bd-like_sf"/>
</dbReference>
<keyword evidence="4" id="KW-1185">Reference proteome</keyword>
<reference evidence="3 4" key="1">
    <citation type="submission" date="2024-02" db="EMBL/GenBank/DDBJ databases">
        <authorList>
            <person name="Chen Y."/>
            <person name="Shah S."/>
            <person name="Dougan E. K."/>
            <person name="Thang M."/>
            <person name="Chan C."/>
        </authorList>
    </citation>
    <scope>NUCLEOTIDE SEQUENCE [LARGE SCALE GENOMIC DNA]</scope>
</reference>